<keyword evidence="4 7" id="KW-0521">NADP</keyword>
<dbReference type="CDD" id="cd17895">
    <property type="entry name" value="AGPR_1_N"/>
    <property type="match status" value="1"/>
</dbReference>
<evidence type="ECO:0000256" key="5">
    <source>
        <dbReference type="ARBA" id="ARBA00023002"/>
    </source>
</evidence>
<dbReference type="NCBIfam" id="TIGR01850">
    <property type="entry name" value="argC"/>
    <property type="match status" value="1"/>
</dbReference>
<dbReference type="GO" id="GO:0051287">
    <property type="term" value="F:NAD binding"/>
    <property type="evidence" value="ECO:0007669"/>
    <property type="project" value="InterPro"/>
</dbReference>
<dbReference type="SMART" id="SM00859">
    <property type="entry name" value="Semialdhyde_dh"/>
    <property type="match status" value="1"/>
</dbReference>
<evidence type="ECO:0000256" key="2">
    <source>
        <dbReference type="ARBA" id="ARBA00022571"/>
    </source>
</evidence>
<comment type="similarity">
    <text evidence="7">Belongs to the NAGSA dehydrogenase family. Type 1 subfamily.</text>
</comment>
<dbReference type="EMBL" id="SLUN01000018">
    <property type="protein sequence ID" value="TCL64784.1"/>
    <property type="molecule type" value="Genomic_DNA"/>
</dbReference>
<dbReference type="SUPFAM" id="SSF51735">
    <property type="entry name" value="NAD(P)-binding Rossmann-fold domains"/>
    <property type="match status" value="1"/>
</dbReference>
<dbReference type="InterPro" id="IPR000706">
    <property type="entry name" value="AGPR_type-1"/>
</dbReference>
<comment type="caution">
    <text evidence="10">The sequence shown here is derived from an EMBL/GenBank/DDBJ whole genome shotgun (WGS) entry which is preliminary data.</text>
</comment>
<dbReference type="CDD" id="cd23934">
    <property type="entry name" value="AGPR_1_C"/>
    <property type="match status" value="1"/>
</dbReference>
<dbReference type="InterPro" id="IPR023013">
    <property type="entry name" value="AGPR_AS"/>
</dbReference>
<sequence>MIKVGIIGASGYTGGELLRILAQHPKVEVAAITSRTHEGKKLEEVFASFTGWNGPVFNGSDSADAVDGCDLVFLAVPHGVAMALAPALLEKGQKVIDLGADFRFRDYRIYEAWYKKEHCAREMTKLAAYGLPELYRKEIREAQVVGNPGCYPTSVILPLCPLLKAGVVDPDRIIIDAKSGVSGAGRKAEVAYHFPELFGNFKAYGVATHRHTPEIEQELSRLAGKEVAVSFTPHLLPVARGILSTLHLSLTKTMNTAEVESMLAEAYQGEPFIKIVREPQLPELKNVTGTNCCHIAVRVDPRTRQLIVVSVIDNMIKGASGQAIQNMNIMCDLPETMSLVQWPVYP</sequence>
<evidence type="ECO:0000256" key="8">
    <source>
        <dbReference type="PROSITE-ProRule" id="PRU10010"/>
    </source>
</evidence>
<comment type="subcellular location">
    <subcellularLocation>
        <location evidence="7">Cytoplasm</location>
    </subcellularLocation>
</comment>
<dbReference type="HAMAP" id="MF_00150">
    <property type="entry name" value="ArgC_type1"/>
    <property type="match status" value="1"/>
</dbReference>
<dbReference type="Gene3D" id="3.40.50.720">
    <property type="entry name" value="NAD(P)-binding Rossmann-like Domain"/>
    <property type="match status" value="1"/>
</dbReference>
<dbReference type="GO" id="GO:0006526">
    <property type="term" value="P:L-arginine biosynthetic process"/>
    <property type="evidence" value="ECO:0007669"/>
    <property type="project" value="UniProtKB-UniRule"/>
</dbReference>
<dbReference type="GO" id="GO:0003942">
    <property type="term" value="F:N-acetyl-gamma-glutamyl-phosphate reductase activity"/>
    <property type="evidence" value="ECO:0007669"/>
    <property type="project" value="UniProtKB-UniRule"/>
</dbReference>
<gene>
    <name evidence="7" type="primary">argC</name>
    <name evidence="10" type="ORF">EDC14_101883</name>
</gene>
<dbReference type="AlphaFoldDB" id="A0A4R1RFP4"/>
<dbReference type="Pfam" id="PF22698">
    <property type="entry name" value="Semialdhyde_dhC_1"/>
    <property type="match status" value="1"/>
</dbReference>
<dbReference type="PANTHER" id="PTHR32338:SF10">
    <property type="entry name" value="N-ACETYL-GAMMA-GLUTAMYL-PHOSPHATE REDUCTASE, CHLOROPLASTIC-RELATED"/>
    <property type="match status" value="1"/>
</dbReference>
<dbReference type="FunFam" id="3.30.360.10:FF:000014">
    <property type="entry name" value="N-acetyl-gamma-glutamyl-phosphate reductase"/>
    <property type="match status" value="1"/>
</dbReference>
<evidence type="ECO:0000256" key="1">
    <source>
        <dbReference type="ARBA" id="ARBA00004862"/>
    </source>
</evidence>
<dbReference type="OrthoDB" id="9801289at2"/>
<dbReference type="GO" id="GO:0070401">
    <property type="term" value="F:NADP+ binding"/>
    <property type="evidence" value="ECO:0007669"/>
    <property type="project" value="InterPro"/>
</dbReference>
<accession>A0A4R1RFP4</accession>
<dbReference type="EC" id="1.2.1.38" evidence="7"/>
<organism evidence="10 11">
    <name type="scientific">Hydrogenispora ethanolica</name>
    <dbReference type="NCBI Taxonomy" id="1082276"/>
    <lineage>
        <taxon>Bacteria</taxon>
        <taxon>Bacillati</taxon>
        <taxon>Bacillota</taxon>
        <taxon>Hydrogenispora</taxon>
    </lineage>
</organism>
<keyword evidence="3 7" id="KW-0028">Amino-acid biosynthesis</keyword>
<comment type="function">
    <text evidence="7">Catalyzes the NADPH-dependent reduction of N-acetyl-5-glutamyl phosphate to yield N-acetyl-L-glutamate 5-semialdehyde.</text>
</comment>
<evidence type="ECO:0000256" key="4">
    <source>
        <dbReference type="ARBA" id="ARBA00022857"/>
    </source>
</evidence>
<dbReference type="Gene3D" id="3.30.360.10">
    <property type="entry name" value="Dihydrodipicolinate Reductase, domain 2"/>
    <property type="match status" value="1"/>
</dbReference>
<dbReference type="Proteomes" id="UP000295008">
    <property type="component" value="Unassembled WGS sequence"/>
</dbReference>
<dbReference type="InterPro" id="IPR050085">
    <property type="entry name" value="AGPR"/>
</dbReference>
<evidence type="ECO:0000256" key="6">
    <source>
        <dbReference type="ARBA" id="ARBA00050557"/>
    </source>
</evidence>
<dbReference type="SUPFAM" id="SSF55347">
    <property type="entry name" value="Glyceraldehyde-3-phosphate dehydrogenase-like, C-terminal domain"/>
    <property type="match status" value="1"/>
</dbReference>
<dbReference type="InterPro" id="IPR036291">
    <property type="entry name" value="NAD(P)-bd_dom_sf"/>
</dbReference>
<dbReference type="UniPathway" id="UPA00068">
    <property type="reaction ID" value="UER00108"/>
</dbReference>
<evidence type="ECO:0000313" key="11">
    <source>
        <dbReference type="Proteomes" id="UP000295008"/>
    </source>
</evidence>
<keyword evidence="5 7" id="KW-0560">Oxidoreductase</keyword>
<dbReference type="InterPro" id="IPR000534">
    <property type="entry name" value="Semialdehyde_DH_NAD-bd"/>
</dbReference>
<feature type="domain" description="Semialdehyde dehydrogenase NAD-binding" evidence="9">
    <location>
        <begin position="3"/>
        <end position="142"/>
    </location>
</feature>
<feature type="active site" evidence="7 8">
    <location>
        <position position="150"/>
    </location>
</feature>
<dbReference type="PROSITE" id="PS01224">
    <property type="entry name" value="ARGC"/>
    <property type="match status" value="1"/>
</dbReference>
<evidence type="ECO:0000256" key="7">
    <source>
        <dbReference type="HAMAP-Rule" id="MF_00150"/>
    </source>
</evidence>
<keyword evidence="7" id="KW-0963">Cytoplasm</keyword>
<evidence type="ECO:0000313" key="10">
    <source>
        <dbReference type="EMBL" id="TCL64784.1"/>
    </source>
</evidence>
<dbReference type="Pfam" id="PF01118">
    <property type="entry name" value="Semialdhyde_dh"/>
    <property type="match status" value="1"/>
</dbReference>
<keyword evidence="11" id="KW-1185">Reference proteome</keyword>
<protein>
    <recommendedName>
        <fullName evidence="7">N-acetyl-gamma-glutamyl-phosphate reductase</fullName>
        <shortName evidence="7">AGPR</shortName>
        <ecNumber evidence="7">1.2.1.38</ecNumber>
    </recommendedName>
    <alternativeName>
        <fullName evidence="7">N-acetyl-glutamate semialdehyde dehydrogenase</fullName>
        <shortName evidence="7">NAGSA dehydrogenase</shortName>
    </alternativeName>
</protein>
<comment type="catalytic activity">
    <reaction evidence="6 7">
        <text>N-acetyl-L-glutamate 5-semialdehyde + phosphate + NADP(+) = N-acetyl-L-glutamyl 5-phosphate + NADPH + H(+)</text>
        <dbReference type="Rhea" id="RHEA:21588"/>
        <dbReference type="ChEBI" id="CHEBI:15378"/>
        <dbReference type="ChEBI" id="CHEBI:29123"/>
        <dbReference type="ChEBI" id="CHEBI:43474"/>
        <dbReference type="ChEBI" id="CHEBI:57783"/>
        <dbReference type="ChEBI" id="CHEBI:57936"/>
        <dbReference type="ChEBI" id="CHEBI:58349"/>
        <dbReference type="EC" id="1.2.1.38"/>
    </reaction>
</comment>
<dbReference type="InterPro" id="IPR058924">
    <property type="entry name" value="AGPR_dimerisation_dom"/>
</dbReference>
<keyword evidence="2 7" id="KW-0055">Arginine biosynthesis</keyword>
<dbReference type="PANTHER" id="PTHR32338">
    <property type="entry name" value="N-ACETYL-GAMMA-GLUTAMYL-PHOSPHATE REDUCTASE, CHLOROPLASTIC-RELATED-RELATED"/>
    <property type="match status" value="1"/>
</dbReference>
<reference evidence="10 11" key="1">
    <citation type="submission" date="2019-03" db="EMBL/GenBank/DDBJ databases">
        <title>Genomic Encyclopedia of Type Strains, Phase IV (KMG-IV): sequencing the most valuable type-strain genomes for metagenomic binning, comparative biology and taxonomic classification.</title>
        <authorList>
            <person name="Goeker M."/>
        </authorList>
    </citation>
    <scope>NUCLEOTIDE SEQUENCE [LARGE SCALE GENOMIC DNA]</scope>
    <source>
        <strain evidence="10 11">LX-B</strain>
    </source>
</reference>
<evidence type="ECO:0000256" key="3">
    <source>
        <dbReference type="ARBA" id="ARBA00022605"/>
    </source>
</evidence>
<dbReference type="GO" id="GO:0005737">
    <property type="term" value="C:cytoplasm"/>
    <property type="evidence" value="ECO:0007669"/>
    <property type="project" value="UniProtKB-SubCell"/>
</dbReference>
<name>A0A4R1RFP4_HYDET</name>
<comment type="pathway">
    <text evidence="1 7">Amino-acid biosynthesis; L-arginine biosynthesis; N(2)-acetyl-L-ornithine from L-glutamate: step 3/4.</text>
</comment>
<proteinExistence type="inferred from homology"/>
<evidence type="ECO:0000259" key="9">
    <source>
        <dbReference type="SMART" id="SM00859"/>
    </source>
</evidence>
<dbReference type="RefSeq" id="WP_132015109.1">
    <property type="nucleotide sequence ID" value="NZ_SLUN01000018.1"/>
</dbReference>